<dbReference type="RefSeq" id="WP_368496850.1">
    <property type="nucleotide sequence ID" value="NZ_CP162511.1"/>
</dbReference>
<evidence type="ECO:0000259" key="8">
    <source>
        <dbReference type="Pfam" id="PF07687"/>
    </source>
</evidence>
<evidence type="ECO:0000256" key="4">
    <source>
        <dbReference type="ARBA" id="ARBA00022723"/>
    </source>
</evidence>
<reference evidence="9" key="1">
    <citation type="submission" date="2024-05" db="EMBL/GenBank/DDBJ databases">
        <title>Herbiconiux sp. A18JL235.</title>
        <authorList>
            <person name="Zhang G."/>
        </authorList>
    </citation>
    <scope>NUCLEOTIDE SEQUENCE</scope>
    <source>
        <strain evidence="9">A18JL235</strain>
    </source>
</reference>
<dbReference type="SUPFAM" id="SSF55031">
    <property type="entry name" value="Bacterial exopeptidase dimerisation domain"/>
    <property type="match status" value="1"/>
</dbReference>
<dbReference type="PANTHER" id="PTHR43808:SF25">
    <property type="entry name" value="PEPTIDASE M20 DIMERISATION DOMAIN-CONTAINING PROTEIN"/>
    <property type="match status" value="1"/>
</dbReference>
<evidence type="ECO:0000256" key="6">
    <source>
        <dbReference type="ARBA" id="ARBA00022833"/>
    </source>
</evidence>
<evidence type="ECO:0000256" key="2">
    <source>
        <dbReference type="ARBA" id="ARBA00001947"/>
    </source>
</evidence>
<dbReference type="PANTHER" id="PTHR43808">
    <property type="entry name" value="ACETYLORNITHINE DEACETYLASE"/>
    <property type="match status" value="1"/>
</dbReference>
<evidence type="ECO:0000256" key="3">
    <source>
        <dbReference type="ARBA" id="ARBA00006247"/>
    </source>
</evidence>
<comment type="cofactor">
    <cofactor evidence="2">
        <name>Zn(2+)</name>
        <dbReference type="ChEBI" id="CHEBI:29105"/>
    </cofactor>
</comment>
<dbReference type="InterPro" id="IPR011650">
    <property type="entry name" value="Peptidase_M20_dimer"/>
</dbReference>
<dbReference type="InterPro" id="IPR010182">
    <property type="entry name" value="ArgE/DapE"/>
</dbReference>
<evidence type="ECO:0000256" key="1">
    <source>
        <dbReference type="ARBA" id="ARBA00001941"/>
    </source>
</evidence>
<name>A0AB39BD80_9MICO</name>
<dbReference type="NCBIfam" id="TIGR01910">
    <property type="entry name" value="DapE-ArgE"/>
    <property type="match status" value="1"/>
</dbReference>
<dbReference type="GO" id="GO:0046872">
    <property type="term" value="F:metal ion binding"/>
    <property type="evidence" value="ECO:0007669"/>
    <property type="project" value="UniProtKB-KW"/>
</dbReference>
<dbReference type="Gene3D" id="3.40.630.10">
    <property type="entry name" value="Zn peptidases"/>
    <property type="match status" value="1"/>
</dbReference>
<dbReference type="SUPFAM" id="SSF53187">
    <property type="entry name" value="Zn-dependent exopeptidases"/>
    <property type="match status" value="1"/>
</dbReference>
<accession>A0AB39BD80</accession>
<evidence type="ECO:0000256" key="5">
    <source>
        <dbReference type="ARBA" id="ARBA00022801"/>
    </source>
</evidence>
<proteinExistence type="inferred from homology"/>
<keyword evidence="6" id="KW-0862">Zinc</keyword>
<dbReference type="InterPro" id="IPR002933">
    <property type="entry name" value="Peptidase_M20"/>
</dbReference>
<keyword evidence="4" id="KW-0479">Metal-binding</keyword>
<dbReference type="Gene3D" id="3.30.70.360">
    <property type="match status" value="1"/>
</dbReference>
<dbReference type="EMBL" id="CP162511">
    <property type="protein sequence ID" value="XDI04450.1"/>
    <property type="molecule type" value="Genomic_DNA"/>
</dbReference>
<comment type="cofactor">
    <cofactor evidence="1">
        <name>Co(2+)</name>
        <dbReference type="ChEBI" id="CHEBI:48828"/>
    </cofactor>
</comment>
<keyword evidence="5" id="KW-0378">Hydrolase</keyword>
<dbReference type="AlphaFoldDB" id="A0AB39BD80"/>
<keyword evidence="7" id="KW-0170">Cobalt</keyword>
<organism evidence="9">
    <name type="scientific">Herbiconiux sp. A18JL235</name>
    <dbReference type="NCBI Taxonomy" id="3152363"/>
    <lineage>
        <taxon>Bacteria</taxon>
        <taxon>Bacillati</taxon>
        <taxon>Actinomycetota</taxon>
        <taxon>Actinomycetes</taxon>
        <taxon>Micrococcales</taxon>
        <taxon>Microbacteriaceae</taxon>
        <taxon>Herbiconiux</taxon>
    </lineage>
</organism>
<dbReference type="GO" id="GO:0016787">
    <property type="term" value="F:hydrolase activity"/>
    <property type="evidence" value="ECO:0007669"/>
    <property type="project" value="UniProtKB-KW"/>
</dbReference>
<comment type="similarity">
    <text evidence="3">Belongs to the peptidase M20A family.</text>
</comment>
<protein>
    <submittedName>
        <fullName evidence="9">M20 family metallopeptidase</fullName>
    </submittedName>
</protein>
<dbReference type="InterPro" id="IPR050072">
    <property type="entry name" value="Peptidase_M20A"/>
</dbReference>
<evidence type="ECO:0000313" key="9">
    <source>
        <dbReference type="EMBL" id="XDI04450.1"/>
    </source>
</evidence>
<dbReference type="Pfam" id="PF01546">
    <property type="entry name" value="Peptidase_M20"/>
    <property type="match status" value="1"/>
</dbReference>
<dbReference type="Pfam" id="PF07687">
    <property type="entry name" value="M20_dimer"/>
    <property type="match status" value="1"/>
</dbReference>
<evidence type="ECO:0000256" key="7">
    <source>
        <dbReference type="ARBA" id="ARBA00023285"/>
    </source>
</evidence>
<sequence length="427" mass="45091">MTIAPTHPTALAASVAARREESLEFLSDVVKLETVSGYEDRAARAFTSWFEQRGWPVEQQVLAHTAVGATERGLAEPRMTERANITGWFGPRTGKPVVTVNAHYDVVPVMYEEDWSDAPFGGVRRDGAVFGRGSVDNKGGCVSAMYALQALADAGVELAFDLAVELIAGEETTGLGTIASLEALPERLATIVMEPTDGAVVPANSGVLFFTIEVAGRDVHTSQPWRGEDALAKLVSLYQAVNALGARRAESHRHPLMDHVPTSVPLVIGVLNGGGWRAAVPAHASMSGRIGVLPGESLQEVRDALTAAVSEAAAGDPWLVEHPPTLRWDNDGSIGWELPLENALVSSFTAAQRALGEEPLVRGLTAGCDAGVLRGAGIPAVVFGPGDLSRAHSVDEYVLDDEVERATAVLATTLVELSAAVERGELS</sequence>
<dbReference type="InterPro" id="IPR036264">
    <property type="entry name" value="Bact_exopeptidase_dim_dom"/>
</dbReference>
<feature type="domain" description="Peptidase M20 dimerisation" evidence="8">
    <location>
        <begin position="204"/>
        <end position="315"/>
    </location>
</feature>
<gene>
    <name evidence="9" type="ORF">ABFY20_14075</name>
</gene>